<evidence type="ECO:0000256" key="1">
    <source>
        <dbReference type="SAM" id="Phobius"/>
    </source>
</evidence>
<gene>
    <name evidence="3" type="ORF">E0486_16370</name>
</gene>
<dbReference type="InterPro" id="IPR018490">
    <property type="entry name" value="cNMP-bd_dom_sf"/>
</dbReference>
<comment type="caution">
    <text evidence="3">The sequence shown here is derived from an EMBL/GenBank/DDBJ whole genome shotgun (WGS) entry which is preliminary data.</text>
</comment>
<dbReference type="PROSITE" id="PS50042">
    <property type="entry name" value="CNMP_BINDING_3"/>
    <property type="match status" value="1"/>
</dbReference>
<dbReference type="InterPro" id="IPR050397">
    <property type="entry name" value="Env_Response_Regulators"/>
</dbReference>
<organism evidence="3 4">
    <name type="scientific">Flaviaesturariibacter aridisoli</name>
    <dbReference type="NCBI Taxonomy" id="2545761"/>
    <lineage>
        <taxon>Bacteria</taxon>
        <taxon>Pseudomonadati</taxon>
        <taxon>Bacteroidota</taxon>
        <taxon>Chitinophagia</taxon>
        <taxon>Chitinophagales</taxon>
        <taxon>Chitinophagaceae</taxon>
        <taxon>Flaviaestuariibacter</taxon>
    </lineage>
</organism>
<dbReference type="Pfam" id="PF00027">
    <property type="entry name" value="cNMP_binding"/>
    <property type="match status" value="1"/>
</dbReference>
<feature type="domain" description="Cyclic nucleotide-binding" evidence="2">
    <location>
        <begin position="11"/>
        <end position="114"/>
    </location>
</feature>
<keyword evidence="1" id="KW-0472">Membrane</keyword>
<dbReference type="OrthoDB" id="9795736at2"/>
<evidence type="ECO:0000313" key="3">
    <source>
        <dbReference type="EMBL" id="TCZ67061.1"/>
    </source>
</evidence>
<dbReference type="SUPFAM" id="SSF51206">
    <property type="entry name" value="cAMP-binding domain-like"/>
    <property type="match status" value="1"/>
</dbReference>
<dbReference type="GO" id="GO:0005829">
    <property type="term" value="C:cytosol"/>
    <property type="evidence" value="ECO:0007669"/>
    <property type="project" value="TreeGrafter"/>
</dbReference>
<dbReference type="SMART" id="SM00100">
    <property type="entry name" value="cNMP"/>
    <property type="match status" value="1"/>
</dbReference>
<reference evidence="3 4" key="1">
    <citation type="submission" date="2019-03" db="EMBL/GenBank/DDBJ databases">
        <authorList>
            <person name="Kim M.K.M."/>
        </authorList>
    </citation>
    <scope>NUCLEOTIDE SEQUENCE [LARGE SCALE GENOMIC DNA]</scope>
    <source>
        <strain evidence="3 4">17J68-15</strain>
    </source>
</reference>
<dbReference type="InterPro" id="IPR010406">
    <property type="entry name" value="DUF1003"/>
</dbReference>
<dbReference type="CDD" id="cd00038">
    <property type="entry name" value="CAP_ED"/>
    <property type="match status" value="1"/>
</dbReference>
<dbReference type="EMBL" id="SKFH01000040">
    <property type="protein sequence ID" value="TCZ67061.1"/>
    <property type="molecule type" value="Genomic_DNA"/>
</dbReference>
<evidence type="ECO:0000313" key="4">
    <source>
        <dbReference type="Proteomes" id="UP000295164"/>
    </source>
</evidence>
<feature type="transmembrane region" description="Helical" evidence="1">
    <location>
        <begin position="206"/>
        <end position="228"/>
    </location>
</feature>
<sequence>MNEDLLRRIPLFEGLAPDELRRLAGYLREEHYVAHRPVFWMNEAGNHLYLIVEGEVQISYTSDEGGEVPLARLGAGDFFGELSLIDGAPHSANARTRSEVRMLRLDRDSFYRFLEQHPHSALTLLRVLSARLRNSTAQQRGVANPSEQIGARPPRFQRAIDALARVFTGSAFLLLYPLFIAGWIVAQSIEWRRLHGGPVHYTDQPPTFFFLGFIVTLFSSLLTVFILNSQRRQAQADRIRSEIEYQVNLKAQAEVVKLQAKMDEVLERLGRDS</sequence>
<dbReference type="AlphaFoldDB" id="A0A4V2WM85"/>
<dbReference type="Pfam" id="PF06210">
    <property type="entry name" value="DUF1003"/>
    <property type="match status" value="1"/>
</dbReference>
<dbReference type="InterPro" id="IPR000595">
    <property type="entry name" value="cNMP-bd_dom"/>
</dbReference>
<protein>
    <submittedName>
        <fullName evidence="3">Cyclic nucleotide-binding domain-containing protein</fullName>
    </submittedName>
</protein>
<name>A0A4V2WM85_9BACT</name>
<keyword evidence="4" id="KW-1185">Reference proteome</keyword>
<dbReference type="Proteomes" id="UP000295164">
    <property type="component" value="Unassembled WGS sequence"/>
</dbReference>
<dbReference type="GO" id="GO:0003700">
    <property type="term" value="F:DNA-binding transcription factor activity"/>
    <property type="evidence" value="ECO:0007669"/>
    <property type="project" value="TreeGrafter"/>
</dbReference>
<accession>A0A4V2WM85</accession>
<proteinExistence type="predicted"/>
<dbReference type="Gene3D" id="2.60.120.10">
    <property type="entry name" value="Jelly Rolls"/>
    <property type="match status" value="1"/>
</dbReference>
<evidence type="ECO:0000259" key="2">
    <source>
        <dbReference type="PROSITE" id="PS50042"/>
    </source>
</evidence>
<dbReference type="PANTHER" id="PTHR24567:SF74">
    <property type="entry name" value="HTH-TYPE TRANSCRIPTIONAL REGULATOR ARCR"/>
    <property type="match status" value="1"/>
</dbReference>
<feature type="transmembrane region" description="Helical" evidence="1">
    <location>
        <begin position="162"/>
        <end position="186"/>
    </location>
</feature>
<dbReference type="RefSeq" id="WP_131853750.1">
    <property type="nucleotide sequence ID" value="NZ_SKFH01000040.1"/>
</dbReference>
<keyword evidence="1" id="KW-0812">Transmembrane</keyword>
<dbReference type="InterPro" id="IPR014710">
    <property type="entry name" value="RmlC-like_jellyroll"/>
</dbReference>
<dbReference type="PANTHER" id="PTHR24567">
    <property type="entry name" value="CRP FAMILY TRANSCRIPTIONAL REGULATORY PROTEIN"/>
    <property type="match status" value="1"/>
</dbReference>
<keyword evidence="1" id="KW-1133">Transmembrane helix</keyword>